<dbReference type="EMBL" id="JACNJD010000140">
    <property type="protein sequence ID" value="MBC8176497.1"/>
    <property type="molecule type" value="Genomic_DNA"/>
</dbReference>
<comment type="caution">
    <text evidence="1">The sequence shown here is derived from an EMBL/GenBank/DDBJ whole genome shotgun (WGS) entry which is preliminary data.</text>
</comment>
<evidence type="ECO:0000313" key="1">
    <source>
        <dbReference type="EMBL" id="MBC8176497.1"/>
    </source>
</evidence>
<organism evidence="1 2">
    <name type="scientific">Candidatus Desulfacyla euxinica</name>
    <dbReference type="NCBI Taxonomy" id="2841693"/>
    <lineage>
        <taxon>Bacteria</taxon>
        <taxon>Deltaproteobacteria</taxon>
        <taxon>Candidatus Desulfacyla</taxon>
    </lineage>
</organism>
<reference evidence="1 2" key="1">
    <citation type="submission" date="2020-08" db="EMBL/GenBank/DDBJ databases">
        <title>Bridging the membrane lipid divide: bacteria of the FCB group superphylum have the potential to synthesize archaeal ether lipids.</title>
        <authorList>
            <person name="Villanueva L."/>
            <person name="Von Meijenfeldt F.A.B."/>
            <person name="Westbye A.B."/>
            <person name="Yadav S."/>
            <person name="Hopmans E.C."/>
            <person name="Dutilh B.E."/>
            <person name="Sinninghe Damste J.S."/>
        </authorList>
    </citation>
    <scope>NUCLEOTIDE SEQUENCE [LARGE SCALE GENOMIC DNA]</scope>
    <source>
        <strain evidence="1">NIOZ-UU27</strain>
    </source>
</reference>
<protein>
    <submittedName>
        <fullName evidence="1">Uncharacterized protein</fullName>
    </submittedName>
</protein>
<evidence type="ECO:0000313" key="2">
    <source>
        <dbReference type="Proteomes" id="UP000650524"/>
    </source>
</evidence>
<sequence length="390" mass="45291">MEIKYLFSSPDGDISLGSEDLAKPFLIAPSKRHPFLTLGDYFETLKEFILKDHGESLVCVLREVLNREINLENIRKMLIRSEKHGVLYHLASVEIFIDDKRIKLSVSTAVSETGKQWLADEYEILTSLNASLKLPYLPNVYFKDEMVAPAGKKKTETLAMFLGEWFEDYHEWHLSMDENDGKQKICIWDLRQGHRYASEKESYEIFRQASRILTLYYDTLSYEQIYPWHHAAGDFILRTKNTKIDVRLTTARKYQSIIDYLSEDTVNPMIAIIYFFLHLTVRIRLDRLDGVGDVAWAGDFCVDAMTKGFFDALRVMEAEKRYQLGKIEDMLFLLKSFGEEEVRGLFHPLLDWYQEEDTAEFQVIQANLKSHVNLLCHALQNLGSDLAKLG</sequence>
<proteinExistence type="predicted"/>
<dbReference type="Proteomes" id="UP000650524">
    <property type="component" value="Unassembled WGS sequence"/>
</dbReference>
<dbReference type="AlphaFoldDB" id="A0A8J6T3R5"/>
<name>A0A8J6T3R5_9DELT</name>
<accession>A0A8J6T3R5</accession>
<gene>
    <name evidence="1" type="ORF">H8E19_03755</name>
</gene>